<keyword evidence="2" id="KW-1185">Reference proteome</keyword>
<evidence type="ECO:0008006" key="3">
    <source>
        <dbReference type="Google" id="ProtNLM"/>
    </source>
</evidence>
<dbReference type="CDD" id="cd00090">
    <property type="entry name" value="HTH_ARSR"/>
    <property type="match status" value="1"/>
</dbReference>
<protein>
    <recommendedName>
        <fullName evidence="3">Transcriptional regulator</fullName>
    </recommendedName>
</protein>
<gene>
    <name evidence="1" type="ORF">MNV_30018</name>
</gene>
<dbReference type="Gene3D" id="1.10.10.10">
    <property type="entry name" value="Winged helix-like DNA-binding domain superfamily/Winged helix DNA-binding domain"/>
    <property type="match status" value="1"/>
</dbReference>
<name>A0A284VPT5_9EURY</name>
<dbReference type="AlphaFoldDB" id="A0A284VPT5"/>
<proteinExistence type="predicted"/>
<dbReference type="InterPro" id="IPR036390">
    <property type="entry name" value="WH_DNA-bd_sf"/>
</dbReference>
<dbReference type="EMBL" id="FZMP01000174">
    <property type="protein sequence ID" value="SNQ61285.1"/>
    <property type="molecule type" value="Genomic_DNA"/>
</dbReference>
<evidence type="ECO:0000313" key="2">
    <source>
        <dbReference type="Proteomes" id="UP000218615"/>
    </source>
</evidence>
<evidence type="ECO:0000313" key="1">
    <source>
        <dbReference type="EMBL" id="SNQ61285.1"/>
    </source>
</evidence>
<dbReference type="Proteomes" id="UP000218615">
    <property type="component" value="Unassembled WGS sequence"/>
</dbReference>
<sequence length="124" mass="14337">MDTKTTKNADAIIEYLADKCIREILNLTTKKEHSALELSSELNTPLSTVYRRLKLLEKSGLIQHVKTVISYAGNEEKYYRCIVREATVSFKDGELSVDIKKEDCCDKFIRFWKKLADSNDKEIK</sequence>
<reference evidence="2" key="1">
    <citation type="submission" date="2017-06" db="EMBL/GenBank/DDBJ databases">
        <authorList>
            <person name="Cremers G."/>
        </authorList>
    </citation>
    <scope>NUCLEOTIDE SEQUENCE [LARGE SCALE GENOMIC DNA]</scope>
</reference>
<accession>A0A284VPT5</accession>
<dbReference type="InterPro" id="IPR011991">
    <property type="entry name" value="ArsR-like_HTH"/>
</dbReference>
<dbReference type="RefSeq" id="WP_096205994.1">
    <property type="nucleotide sequence ID" value="NZ_FZMP01000174.1"/>
</dbReference>
<organism evidence="1 2">
    <name type="scientific">Candidatus Methanoperedens nitratireducens</name>
    <dbReference type="NCBI Taxonomy" id="1392998"/>
    <lineage>
        <taxon>Archaea</taxon>
        <taxon>Methanobacteriati</taxon>
        <taxon>Methanobacteriota</taxon>
        <taxon>Stenosarchaea group</taxon>
        <taxon>Methanomicrobia</taxon>
        <taxon>Methanosarcinales</taxon>
        <taxon>ANME-2 cluster</taxon>
        <taxon>Candidatus Methanoperedentaceae</taxon>
        <taxon>Candidatus Methanoperedens</taxon>
    </lineage>
</organism>
<dbReference type="OrthoDB" id="290446at2157"/>
<dbReference type="InterPro" id="IPR036388">
    <property type="entry name" value="WH-like_DNA-bd_sf"/>
</dbReference>
<dbReference type="SUPFAM" id="SSF46785">
    <property type="entry name" value="Winged helix' DNA-binding domain"/>
    <property type="match status" value="1"/>
</dbReference>
<dbReference type="Pfam" id="PF12840">
    <property type="entry name" value="HTH_20"/>
    <property type="match status" value="1"/>
</dbReference>